<dbReference type="InterPro" id="IPR031107">
    <property type="entry name" value="Small_HSP"/>
</dbReference>
<feature type="region of interest" description="Disordered" evidence="4">
    <location>
        <begin position="85"/>
        <end position="155"/>
    </location>
</feature>
<protein>
    <submittedName>
        <fullName evidence="6">HSP20-like chaperone</fullName>
    </submittedName>
</protein>
<keyword evidence="7" id="KW-1185">Reference proteome</keyword>
<dbReference type="Pfam" id="PF00011">
    <property type="entry name" value="HSP20"/>
    <property type="match status" value="2"/>
</dbReference>
<evidence type="ECO:0000256" key="3">
    <source>
        <dbReference type="RuleBase" id="RU003616"/>
    </source>
</evidence>
<dbReference type="Proteomes" id="UP000250043">
    <property type="component" value="Unassembled WGS sequence"/>
</dbReference>
<organism evidence="6 7">
    <name type="scientific">Obba rivulosa</name>
    <dbReference type="NCBI Taxonomy" id="1052685"/>
    <lineage>
        <taxon>Eukaryota</taxon>
        <taxon>Fungi</taxon>
        <taxon>Dikarya</taxon>
        <taxon>Basidiomycota</taxon>
        <taxon>Agaricomycotina</taxon>
        <taxon>Agaricomycetes</taxon>
        <taxon>Polyporales</taxon>
        <taxon>Gelatoporiaceae</taxon>
        <taxon>Obba</taxon>
    </lineage>
</organism>
<dbReference type="InterPro" id="IPR002068">
    <property type="entry name" value="A-crystallin/Hsp20_dom"/>
</dbReference>
<evidence type="ECO:0000259" key="5">
    <source>
        <dbReference type="PROSITE" id="PS01031"/>
    </source>
</evidence>
<comment type="similarity">
    <text evidence="2 3">Belongs to the small heat shock protein (HSP20) family.</text>
</comment>
<dbReference type="SUPFAM" id="SSF49764">
    <property type="entry name" value="HSP20-like chaperones"/>
    <property type="match status" value="1"/>
</dbReference>
<evidence type="ECO:0000256" key="1">
    <source>
        <dbReference type="ARBA" id="ARBA00023016"/>
    </source>
</evidence>
<dbReference type="OrthoDB" id="1431247at2759"/>
<feature type="compositionally biased region" description="Polar residues" evidence="4">
    <location>
        <begin position="130"/>
        <end position="155"/>
    </location>
</feature>
<name>A0A8E2B3X7_9APHY</name>
<reference evidence="6 7" key="1">
    <citation type="submission" date="2016-07" db="EMBL/GenBank/DDBJ databases">
        <title>Draft genome of the white-rot fungus Obba rivulosa 3A-2.</title>
        <authorList>
            <consortium name="DOE Joint Genome Institute"/>
            <person name="Miettinen O."/>
            <person name="Riley R."/>
            <person name="Acob R."/>
            <person name="Barry K."/>
            <person name="Cullen D."/>
            <person name="De Vries R."/>
            <person name="Hainaut M."/>
            <person name="Hatakka A."/>
            <person name="Henrissat B."/>
            <person name="Hilden K."/>
            <person name="Kuo R."/>
            <person name="Labutti K."/>
            <person name="Lipzen A."/>
            <person name="Makela M.R."/>
            <person name="Sandor L."/>
            <person name="Spatafora J.W."/>
            <person name="Grigoriev I.V."/>
            <person name="Hibbett D.S."/>
        </authorList>
    </citation>
    <scope>NUCLEOTIDE SEQUENCE [LARGE SCALE GENOMIC DNA]</scope>
    <source>
        <strain evidence="6 7">3A-2</strain>
    </source>
</reference>
<evidence type="ECO:0000313" key="7">
    <source>
        <dbReference type="Proteomes" id="UP000250043"/>
    </source>
</evidence>
<evidence type="ECO:0000256" key="4">
    <source>
        <dbReference type="SAM" id="MobiDB-lite"/>
    </source>
</evidence>
<dbReference type="EMBL" id="KV722378">
    <property type="protein sequence ID" value="OCH91867.1"/>
    <property type="molecule type" value="Genomic_DNA"/>
</dbReference>
<keyword evidence="1" id="KW-0346">Stress response</keyword>
<sequence length="196" mass="21484">MSLARHFFRELRPLFRMLDQPLGRSGFPEARVLSLFDDPFFRSPAALQPAVDVKEEKDKYIVEAEVPGVRKEDIDVRIGDGGKSITIEGRVTRRGEQQATEAPSGSGVTGAGTSAAGDLTEHESQSQSQTQAMTKSSEQNQLSSERSFVDSTTFTRTVWLPRPVDAKNVSAKLDHGILTLTVPKAQDPDSVKVNIE</sequence>
<dbReference type="CDD" id="cd06464">
    <property type="entry name" value="ACD_sHsps-like"/>
    <property type="match status" value="1"/>
</dbReference>
<feature type="domain" description="SHSP" evidence="5">
    <location>
        <begin position="42"/>
        <end position="196"/>
    </location>
</feature>
<dbReference type="Gene3D" id="2.60.40.790">
    <property type="match status" value="1"/>
</dbReference>
<evidence type="ECO:0000313" key="6">
    <source>
        <dbReference type="EMBL" id="OCH91867.1"/>
    </source>
</evidence>
<dbReference type="PANTHER" id="PTHR11527">
    <property type="entry name" value="HEAT-SHOCK PROTEIN 20 FAMILY MEMBER"/>
    <property type="match status" value="1"/>
</dbReference>
<proteinExistence type="inferred from homology"/>
<gene>
    <name evidence="6" type="ORF">OBBRIDRAFT_791842</name>
</gene>
<dbReference type="PROSITE" id="PS01031">
    <property type="entry name" value="SHSP"/>
    <property type="match status" value="1"/>
</dbReference>
<evidence type="ECO:0000256" key="2">
    <source>
        <dbReference type="PROSITE-ProRule" id="PRU00285"/>
    </source>
</evidence>
<dbReference type="InterPro" id="IPR008978">
    <property type="entry name" value="HSP20-like_chaperone"/>
</dbReference>
<accession>A0A8E2B3X7</accession>
<dbReference type="AlphaFoldDB" id="A0A8E2B3X7"/>